<organism evidence="2 3">
    <name type="scientific">Spinacia oleracea</name>
    <name type="common">Spinach</name>
    <dbReference type="NCBI Taxonomy" id="3562"/>
    <lineage>
        <taxon>Eukaryota</taxon>
        <taxon>Viridiplantae</taxon>
        <taxon>Streptophyta</taxon>
        <taxon>Embryophyta</taxon>
        <taxon>Tracheophyta</taxon>
        <taxon>Spermatophyta</taxon>
        <taxon>Magnoliopsida</taxon>
        <taxon>eudicotyledons</taxon>
        <taxon>Gunneridae</taxon>
        <taxon>Pentapetalae</taxon>
        <taxon>Caryophyllales</taxon>
        <taxon>Chenopodiaceae</taxon>
        <taxon>Chenopodioideae</taxon>
        <taxon>Anserineae</taxon>
        <taxon>Spinacia</taxon>
    </lineage>
</organism>
<dbReference type="AlphaFoldDB" id="A0A9R0HR32"/>
<proteinExistence type="predicted"/>
<sequence length="800" mass="91555">MNYLADHTTFVGLVTDSWNMEDRGHLMEQIWCKLVRIKNKLKSLHKEEFAHAAEKIEHYRGELDSVQTQLRVCGSSHLLAAEIDLVCKLKKWLGIEEQALKQKSRVQWLKQLSKQKLEFFTGNSWGQLLYHSLALTCLLSEMVFCSLLRHELPCKTWSILKKDIYAAVFDFFNAGGVLGKFNCTSVTLVPKIPSPTSVSHFRPISCCTTVYKIVSKVLIARLQKVVAEVVYEYQAGFVPRRSISDNIIVATELIKGYNRAHMSPRCMVKVNLRKAYDSVEWPFLFMILQELGFPPLFIHWIKGCVTTVSYSILVNGNPMPPFAAKKDLRQGDPLSPFLFAICMEYLSRCMKSLVSNPDFNFHPKCEKLQLTHLMFADDLLLFARGDLISLQLIFKAFTCFSKASGLEANMDKTEVYFSGVHPIEQQAIMEALGITKGSLPFRYLGVPLSSSKLTIGQCKPLIDKFYTRVTSWVSKKLSYAGRLQLVKVILFSLQTYWSQIFMLPKKVVREIERICRTYLWTGDTKTSKKSPIAWDSVCKPKVAGGQNVKNFHLWNKAAILKLLWALAFKPDALWVKWVNAYYVKGKDMYTMPIPASASWMIKKIWSSRDLLDTHGDCKQVFLAAGKFSIRKMYSALTGILPKVAWRRLICNNRASPKSLFILWLAVQSRLPTKDRLQNWGIPTDGLCPLCSTDLETVQHLFFQCSYSQQVWQQVLQVLKIQRPSFGFDQEIQIAVRMCKRSSGTSKLFIAVFAEVVYGLWIQRKQRVFAGHSQVPDHIVRAAIFRVACRCKESDLHLLLY</sequence>
<dbReference type="Pfam" id="PF00078">
    <property type="entry name" value="RVT_1"/>
    <property type="match status" value="1"/>
</dbReference>
<name>A0A9R0HR32_SPIOL</name>
<protein>
    <recommendedName>
        <fullName evidence="1">Reverse transcriptase domain-containing protein</fullName>
    </recommendedName>
</protein>
<dbReference type="Pfam" id="PF13966">
    <property type="entry name" value="zf-RVT"/>
    <property type="match status" value="1"/>
</dbReference>
<keyword evidence="2" id="KW-1185">Reference proteome</keyword>
<gene>
    <name evidence="3" type="primary">LOC110775057</name>
</gene>
<dbReference type="PANTHER" id="PTHR33116:SF84">
    <property type="entry name" value="RNA-DIRECTED DNA POLYMERASE"/>
    <property type="match status" value="1"/>
</dbReference>
<evidence type="ECO:0000313" key="2">
    <source>
        <dbReference type="Proteomes" id="UP000813463"/>
    </source>
</evidence>
<dbReference type="InterPro" id="IPR026960">
    <property type="entry name" value="RVT-Znf"/>
</dbReference>
<dbReference type="PANTHER" id="PTHR33116">
    <property type="entry name" value="REVERSE TRANSCRIPTASE ZINC-BINDING DOMAIN-CONTAINING PROTEIN-RELATED-RELATED"/>
    <property type="match status" value="1"/>
</dbReference>
<reference evidence="3" key="2">
    <citation type="submission" date="2025-08" db="UniProtKB">
        <authorList>
            <consortium name="RefSeq"/>
        </authorList>
    </citation>
    <scope>IDENTIFICATION</scope>
    <source>
        <tissue evidence="3">Leaf</tissue>
    </source>
</reference>
<dbReference type="SUPFAM" id="SSF56672">
    <property type="entry name" value="DNA/RNA polymerases"/>
    <property type="match status" value="1"/>
</dbReference>
<dbReference type="InterPro" id="IPR043502">
    <property type="entry name" value="DNA/RNA_pol_sf"/>
</dbReference>
<evidence type="ECO:0000259" key="1">
    <source>
        <dbReference type="PROSITE" id="PS50878"/>
    </source>
</evidence>
<accession>A0A9R0HR32</accession>
<dbReference type="RefSeq" id="XP_021835349.2">
    <property type="nucleotide sequence ID" value="XM_021979657.2"/>
</dbReference>
<dbReference type="CDD" id="cd01650">
    <property type="entry name" value="RT_nLTR_like"/>
    <property type="match status" value="1"/>
</dbReference>
<dbReference type="InterPro" id="IPR000477">
    <property type="entry name" value="RT_dom"/>
</dbReference>
<dbReference type="Proteomes" id="UP000813463">
    <property type="component" value="Chromosome 4"/>
</dbReference>
<reference evidence="2" key="1">
    <citation type="journal article" date="2021" name="Nat. Commun.">
        <title>Genomic analyses provide insights into spinach domestication and the genetic basis of agronomic traits.</title>
        <authorList>
            <person name="Cai X."/>
            <person name="Sun X."/>
            <person name="Xu C."/>
            <person name="Sun H."/>
            <person name="Wang X."/>
            <person name="Ge C."/>
            <person name="Zhang Z."/>
            <person name="Wang Q."/>
            <person name="Fei Z."/>
            <person name="Jiao C."/>
            <person name="Wang Q."/>
        </authorList>
    </citation>
    <scope>NUCLEOTIDE SEQUENCE [LARGE SCALE GENOMIC DNA]</scope>
    <source>
        <strain evidence="2">cv. Varoflay</strain>
    </source>
</reference>
<dbReference type="PROSITE" id="PS50878">
    <property type="entry name" value="RT_POL"/>
    <property type="match status" value="1"/>
</dbReference>
<dbReference type="KEGG" id="soe:110775057"/>
<feature type="domain" description="Reverse transcriptase" evidence="1">
    <location>
        <begin position="170"/>
        <end position="448"/>
    </location>
</feature>
<dbReference type="GeneID" id="110775057"/>
<evidence type="ECO:0000313" key="3">
    <source>
        <dbReference type="RefSeq" id="XP_021835349.2"/>
    </source>
</evidence>